<dbReference type="EC" id="6.3.2.6" evidence="8"/>
<dbReference type="Proteomes" id="UP000297031">
    <property type="component" value="Chromosome"/>
</dbReference>
<dbReference type="EMBL" id="CP039393">
    <property type="protein sequence ID" value="QCD36420.1"/>
    <property type="molecule type" value="Genomic_DNA"/>
</dbReference>
<keyword evidence="5 8" id="KW-0658">Purine biosynthesis</keyword>
<dbReference type="FunFam" id="3.30.470.20:FF:000015">
    <property type="entry name" value="Phosphoribosylaminoimidazole-succinocarboxamide synthase"/>
    <property type="match status" value="1"/>
</dbReference>
<dbReference type="PANTHER" id="PTHR43700:SF1">
    <property type="entry name" value="PHOSPHORIBOSYLAMINOIMIDAZOLE-SUCCINOCARBOXAMIDE SYNTHASE"/>
    <property type="match status" value="1"/>
</dbReference>
<dbReference type="NCBIfam" id="NF010568">
    <property type="entry name" value="PRK13961.1"/>
    <property type="match status" value="1"/>
</dbReference>
<dbReference type="SUPFAM" id="SSF56104">
    <property type="entry name" value="SAICAR synthase-like"/>
    <property type="match status" value="1"/>
</dbReference>
<evidence type="ECO:0000256" key="7">
    <source>
        <dbReference type="ARBA" id="ARBA00048475"/>
    </source>
</evidence>
<dbReference type="PANTHER" id="PTHR43700">
    <property type="entry name" value="PHOSPHORIBOSYLAMINOIMIDAZOLE-SUCCINOCARBOXAMIDE SYNTHASE"/>
    <property type="match status" value="1"/>
</dbReference>
<evidence type="ECO:0000259" key="9">
    <source>
        <dbReference type="Pfam" id="PF01259"/>
    </source>
</evidence>
<dbReference type="GO" id="GO:0005737">
    <property type="term" value="C:cytoplasm"/>
    <property type="evidence" value="ECO:0007669"/>
    <property type="project" value="TreeGrafter"/>
</dbReference>
<dbReference type="AlphaFoldDB" id="A0A4P7VQ76"/>
<accession>A0A4P7VQ76</accession>
<feature type="domain" description="SAICAR synthetase/ADE2 N-terminal" evidence="9">
    <location>
        <begin position="18"/>
        <end position="254"/>
    </location>
</feature>
<dbReference type="InterPro" id="IPR028923">
    <property type="entry name" value="SAICAR_synt/ADE2_N"/>
</dbReference>
<evidence type="ECO:0000256" key="2">
    <source>
        <dbReference type="ARBA" id="ARBA00010190"/>
    </source>
</evidence>
<keyword evidence="4 8" id="KW-0547">Nucleotide-binding</keyword>
<keyword evidence="11" id="KW-1185">Reference proteome</keyword>
<sequence>MATTLINTDFNFPGQKSVYHGKVRDVYDINDDIMVMVATDRISAFDVILPKGIPYKGQVLNQIAAKFLDATADIVPNWKLATPDPMVTVGLKCEGFRVEMIIRGYLTGSAWREYQAGCRELCGVKLPDGMRENERFPEPIITPTTKAEAGHDENISREEIIAQGIVDKDDYELMERYTRALFRRGSEMAAEKGLILVDTKYEFGKRDGKVYLIDEIHTPDSSRYFYADGYEERFEKGEPQRQLSKEFVRQWLIEHGFMGKAGQTVPEMTDAYCESVSERYIELYEHITGERFVKSDEHDLAARIERNVTQWLENRK</sequence>
<reference evidence="10 11" key="1">
    <citation type="submission" date="2019-02" db="EMBL/GenBank/DDBJ databases">
        <title>Isolation and identification of novel species under the genus Muribaculum.</title>
        <authorList>
            <person name="Miyake S."/>
            <person name="Ding Y."/>
            <person name="Low A."/>
            <person name="Soh M."/>
            <person name="Seedorf H."/>
        </authorList>
    </citation>
    <scope>NUCLEOTIDE SEQUENCE [LARGE SCALE GENOMIC DNA]</scope>
    <source>
        <strain evidence="10 11">TLL-A4</strain>
    </source>
</reference>
<evidence type="ECO:0000313" key="11">
    <source>
        <dbReference type="Proteomes" id="UP000297031"/>
    </source>
</evidence>
<dbReference type="PROSITE" id="PS01058">
    <property type="entry name" value="SAICAR_SYNTHETASE_2"/>
    <property type="match status" value="1"/>
</dbReference>
<dbReference type="KEGG" id="mgod:E7746_11265"/>
<evidence type="ECO:0000256" key="4">
    <source>
        <dbReference type="ARBA" id="ARBA00022741"/>
    </source>
</evidence>
<dbReference type="RefSeq" id="WP_123395554.1">
    <property type="nucleotide sequence ID" value="NZ_CANQMU010000020.1"/>
</dbReference>
<comment type="catalytic activity">
    <reaction evidence="7 8">
        <text>5-amino-1-(5-phospho-D-ribosyl)imidazole-4-carboxylate + L-aspartate + ATP = (2S)-2-[5-amino-1-(5-phospho-beta-D-ribosyl)imidazole-4-carboxamido]succinate + ADP + phosphate + 2 H(+)</text>
        <dbReference type="Rhea" id="RHEA:22628"/>
        <dbReference type="ChEBI" id="CHEBI:15378"/>
        <dbReference type="ChEBI" id="CHEBI:29991"/>
        <dbReference type="ChEBI" id="CHEBI:30616"/>
        <dbReference type="ChEBI" id="CHEBI:43474"/>
        <dbReference type="ChEBI" id="CHEBI:58443"/>
        <dbReference type="ChEBI" id="CHEBI:77657"/>
        <dbReference type="ChEBI" id="CHEBI:456216"/>
        <dbReference type="EC" id="6.3.2.6"/>
    </reaction>
</comment>
<name>A0A4P7VQ76_9BACT</name>
<organism evidence="10 11">
    <name type="scientific">Muribaculum gordoncarteri</name>
    <dbReference type="NCBI Taxonomy" id="2530390"/>
    <lineage>
        <taxon>Bacteria</taxon>
        <taxon>Pseudomonadati</taxon>
        <taxon>Bacteroidota</taxon>
        <taxon>Bacteroidia</taxon>
        <taxon>Bacteroidales</taxon>
        <taxon>Muribaculaceae</taxon>
        <taxon>Muribaculum</taxon>
    </lineage>
</organism>
<dbReference type="GO" id="GO:0005524">
    <property type="term" value="F:ATP binding"/>
    <property type="evidence" value="ECO:0007669"/>
    <property type="project" value="UniProtKB-KW"/>
</dbReference>
<protein>
    <recommendedName>
        <fullName evidence="8">Phosphoribosylaminoimidazole-succinocarboxamide synthase</fullName>
        <ecNumber evidence="8">6.3.2.6</ecNumber>
    </recommendedName>
    <alternativeName>
        <fullName evidence="8">SAICAR synthetase</fullName>
    </alternativeName>
</protein>
<evidence type="ECO:0000256" key="8">
    <source>
        <dbReference type="HAMAP-Rule" id="MF_00137"/>
    </source>
</evidence>
<dbReference type="NCBIfam" id="NF009251">
    <property type="entry name" value="PRK12607.1"/>
    <property type="match status" value="1"/>
</dbReference>
<keyword evidence="6 8" id="KW-0067">ATP-binding</keyword>
<evidence type="ECO:0000256" key="6">
    <source>
        <dbReference type="ARBA" id="ARBA00022840"/>
    </source>
</evidence>
<dbReference type="Gene3D" id="3.30.470.20">
    <property type="entry name" value="ATP-grasp fold, B domain"/>
    <property type="match status" value="1"/>
</dbReference>
<dbReference type="Gene3D" id="3.30.200.20">
    <property type="entry name" value="Phosphorylase Kinase, domain 1"/>
    <property type="match status" value="1"/>
</dbReference>
<dbReference type="Pfam" id="PF01259">
    <property type="entry name" value="SAICAR_synt"/>
    <property type="match status" value="1"/>
</dbReference>
<dbReference type="OrthoDB" id="9801549at2"/>
<evidence type="ECO:0000256" key="1">
    <source>
        <dbReference type="ARBA" id="ARBA00004672"/>
    </source>
</evidence>
<dbReference type="CDD" id="cd01414">
    <property type="entry name" value="SAICAR_synt_Sc"/>
    <property type="match status" value="1"/>
</dbReference>
<keyword evidence="3 8" id="KW-0436">Ligase</keyword>
<gene>
    <name evidence="8" type="primary">purC</name>
    <name evidence="10" type="ORF">E7746_11265</name>
</gene>
<dbReference type="GO" id="GO:0004639">
    <property type="term" value="F:phosphoribosylaminoimidazolesuccinocarboxamide synthase activity"/>
    <property type="evidence" value="ECO:0007669"/>
    <property type="project" value="UniProtKB-UniRule"/>
</dbReference>
<dbReference type="GO" id="GO:0006189">
    <property type="term" value="P:'de novo' IMP biosynthetic process"/>
    <property type="evidence" value="ECO:0007669"/>
    <property type="project" value="UniProtKB-UniRule"/>
</dbReference>
<evidence type="ECO:0000256" key="5">
    <source>
        <dbReference type="ARBA" id="ARBA00022755"/>
    </source>
</evidence>
<evidence type="ECO:0000256" key="3">
    <source>
        <dbReference type="ARBA" id="ARBA00022598"/>
    </source>
</evidence>
<dbReference type="InterPro" id="IPR018236">
    <property type="entry name" value="SAICAR_synthetase_CS"/>
</dbReference>
<dbReference type="HAMAP" id="MF_00137">
    <property type="entry name" value="SAICAR_synth"/>
    <property type="match status" value="1"/>
</dbReference>
<proteinExistence type="inferred from homology"/>
<comment type="pathway">
    <text evidence="1 8">Purine metabolism; IMP biosynthesis via de novo pathway; 5-amino-1-(5-phospho-D-ribosyl)imidazole-4-carboxamide from 5-amino-1-(5-phospho-D-ribosyl)imidazole-4-carboxylate: step 1/2.</text>
</comment>
<evidence type="ECO:0000313" key="10">
    <source>
        <dbReference type="EMBL" id="QCD36420.1"/>
    </source>
</evidence>
<dbReference type="UniPathway" id="UPA00074">
    <property type="reaction ID" value="UER00131"/>
</dbReference>
<dbReference type="FunFam" id="3.30.200.20:FF:000199">
    <property type="entry name" value="Phosphoribosylaminoimidazole-succinocarboxamide synthase"/>
    <property type="match status" value="1"/>
</dbReference>
<comment type="similarity">
    <text evidence="2 8">Belongs to the SAICAR synthetase family.</text>
</comment>